<comment type="subcellular location">
    <subcellularLocation>
        <location evidence="1 9 10">Cytoplasm</location>
    </subcellularLocation>
</comment>
<dbReference type="SUPFAM" id="SSF52540">
    <property type="entry name" value="P-loop containing nucleoside triphosphate hydrolases"/>
    <property type="match status" value="1"/>
</dbReference>
<keyword evidence="8 9" id="KW-0346">Stress response</keyword>
<dbReference type="GO" id="GO:0016887">
    <property type="term" value="F:ATP hydrolysis activity"/>
    <property type="evidence" value="ECO:0007669"/>
    <property type="project" value="UniProtKB-UniRule"/>
</dbReference>
<comment type="induction">
    <text evidence="9">By heat shock.</text>
</comment>
<evidence type="ECO:0000259" key="14">
    <source>
        <dbReference type="PROSITE" id="PS51786"/>
    </source>
</evidence>
<dbReference type="Gene3D" id="3.30.230.10">
    <property type="match status" value="1"/>
</dbReference>
<dbReference type="SUPFAM" id="SSF54211">
    <property type="entry name" value="Ribosomal protein S5 domain 2-like"/>
    <property type="match status" value="1"/>
</dbReference>
<dbReference type="InterPro" id="IPR003593">
    <property type="entry name" value="AAA+_ATPase"/>
</dbReference>
<dbReference type="Gene3D" id="1.20.58.1480">
    <property type="match status" value="1"/>
</dbReference>
<dbReference type="InterPro" id="IPR015947">
    <property type="entry name" value="PUA-like_sf"/>
</dbReference>
<feature type="active site" evidence="9 11">
    <location>
        <position position="682"/>
    </location>
</feature>
<dbReference type="AlphaFoldDB" id="A0A398CRP6"/>
<dbReference type="NCBIfam" id="TIGR00763">
    <property type="entry name" value="lon"/>
    <property type="match status" value="1"/>
</dbReference>
<dbReference type="EC" id="3.4.21.53" evidence="9 10"/>
<evidence type="ECO:0000256" key="12">
    <source>
        <dbReference type="PIRSR" id="PIRSR001174-2"/>
    </source>
</evidence>
<dbReference type="SMART" id="SM00382">
    <property type="entry name" value="AAA"/>
    <property type="match status" value="1"/>
</dbReference>
<dbReference type="InterPro" id="IPR004815">
    <property type="entry name" value="Lon_bac/euk-typ"/>
</dbReference>
<evidence type="ECO:0000256" key="7">
    <source>
        <dbReference type="ARBA" id="ARBA00022840"/>
    </source>
</evidence>
<keyword evidence="5 9" id="KW-0378">Hydrolase</keyword>
<dbReference type="PROSITE" id="PS51786">
    <property type="entry name" value="LON_PROTEOLYTIC"/>
    <property type="match status" value="1"/>
</dbReference>
<comment type="similarity">
    <text evidence="9 10 13">Belongs to the peptidase S16 family.</text>
</comment>
<dbReference type="Gene3D" id="3.40.50.300">
    <property type="entry name" value="P-loop containing nucleotide triphosphate hydrolases"/>
    <property type="match status" value="1"/>
</dbReference>
<comment type="subunit">
    <text evidence="9 10">Homohexamer. Organized in a ring with a central cavity.</text>
</comment>
<feature type="domain" description="Lon N-terminal" evidence="15">
    <location>
        <begin position="11"/>
        <end position="205"/>
    </location>
</feature>
<comment type="caution">
    <text evidence="16">The sequence shown here is derived from an EMBL/GenBank/DDBJ whole genome shotgun (WGS) entry which is preliminary data.</text>
</comment>
<evidence type="ECO:0000313" key="16">
    <source>
        <dbReference type="EMBL" id="RIE06096.1"/>
    </source>
</evidence>
<dbReference type="SUPFAM" id="SSF88697">
    <property type="entry name" value="PUA domain-like"/>
    <property type="match status" value="1"/>
</dbReference>
<dbReference type="InterPro" id="IPR046336">
    <property type="entry name" value="Lon_prtase_N_sf"/>
</dbReference>
<dbReference type="PROSITE" id="PS51787">
    <property type="entry name" value="LON_N"/>
    <property type="match status" value="1"/>
</dbReference>
<dbReference type="SMART" id="SM00464">
    <property type="entry name" value="LON"/>
    <property type="match status" value="1"/>
</dbReference>
<reference evidence="16 17" key="1">
    <citation type="submission" date="2018-09" db="EMBL/GenBank/DDBJ databases">
        <title>Discovery and Ecogenomic Context for Candidatus Cryosericales, a Global Caldiserica Order Active in Thawing Permafrost.</title>
        <authorList>
            <person name="Martinez M.A."/>
            <person name="Woodcroft B.J."/>
            <person name="Ignacio Espinoza J.C."/>
            <person name="Zayed A."/>
            <person name="Singleton C.M."/>
            <person name="Boyd J."/>
            <person name="Li Y.-F."/>
            <person name="Purvine S."/>
            <person name="Maughan H."/>
            <person name="Hodgkins S.B."/>
            <person name="Anderson D."/>
            <person name="Sederholm M."/>
            <person name="Temperton B."/>
            <person name="Saleska S.R."/>
            <person name="Tyson G.W."/>
            <person name="Rich V.I."/>
        </authorList>
    </citation>
    <scope>NUCLEOTIDE SEQUENCE [LARGE SCALE GENOMIC DNA]</scope>
    <source>
        <strain evidence="16 17">SMC7</strain>
    </source>
</reference>
<dbReference type="Gene3D" id="1.20.5.5270">
    <property type="match status" value="1"/>
</dbReference>
<dbReference type="InterPro" id="IPR008269">
    <property type="entry name" value="Lon_proteolytic"/>
</dbReference>
<dbReference type="CDD" id="cd19500">
    <property type="entry name" value="RecA-like_Lon"/>
    <property type="match status" value="1"/>
</dbReference>
<keyword evidence="2 9" id="KW-0963">Cytoplasm</keyword>
<dbReference type="InterPro" id="IPR054594">
    <property type="entry name" value="Lon_lid"/>
</dbReference>
<evidence type="ECO:0000256" key="8">
    <source>
        <dbReference type="ARBA" id="ARBA00023016"/>
    </source>
</evidence>
<keyword evidence="17" id="KW-1185">Reference proteome</keyword>
<accession>A0A398CRP6</accession>
<evidence type="ECO:0000313" key="17">
    <source>
        <dbReference type="Proteomes" id="UP000266328"/>
    </source>
</evidence>
<evidence type="ECO:0000256" key="3">
    <source>
        <dbReference type="ARBA" id="ARBA00022670"/>
    </source>
</evidence>
<dbReference type="Proteomes" id="UP000266328">
    <property type="component" value="Unassembled WGS sequence"/>
</dbReference>
<evidence type="ECO:0000256" key="6">
    <source>
        <dbReference type="ARBA" id="ARBA00022825"/>
    </source>
</evidence>
<evidence type="ECO:0000256" key="11">
    <source>
        <dbReference type="PIRSR" id="PIRSR001174-1"/>
    </source>
</evidence>
<dbReference type="Pfam" id="PF22667">
    <property type="entry name" value="Lon_lid"/>
    <property type="match status" value="1"/>
</dbReference>
<dbReference type="EMBL" id="QXIS01000024">
    <property type="protein sequence ID" value="RIE06096.1"/>
    <property type="molecule type" value="Genomic_DNA"/>
</dbReference>
<comment type="catalytic activity">
    <reaction evidence="9 10 13">
        <text>Hydrolysis of proteins in presence of ATP.</text>
        <dbReference type="EC" id="3.4.21.53"/>
    </reaction>
</comment>
<keyword evidence="7 9" id="KW-0067">ATP-binding</keyword>
<name>A0A398CRP6_9BACT</name>
<dbReference type="FunFam" id="1.20.5.5270:FF:000002">
    <property type="entry name" value="Lon protease homolog"/>
    <property type="match status" value="1"/>
</dbReference>
<feature type="active site" evidence="9 11">
    <location>
        <position position="725"/>
    </location>
</feature>
<dbReference type="InterPro" id="IPR027543">
    <property type="entry name" value="Lon_bac"/>
</dbReference>
<evidence type="ECO:0000259" key="15">
    <source>
        <dbReference type="PROSITE" id="PS51787"/>
    </source>
</evidence>
<dbReference type="RefSeq" id="WP_119089082.1">
    <property type="nucleotide sequence ID" value="NZ_QXIS01000024.1"/>
</dbReference>
<dbReference type="Pfam" id="PF02190">
    <property type="entry name" value="LON_substr_bdg"/>
    <property type="match status" value="1"/>
</dbReference>
<evidence type="ECO:0000256" key="10">
    <source>
        <dbReference type="PIRNR" id="PIRNR001174"/>
    </source>
</evidence>
<dbReference type="OrthoDB" id="9803599at2"/>
<dbReference type="GO" id="GO:0005524">
    <property type="term" value="F:ATP binding"/>
    <property type="evidence" value="ECO:0007669"/>
    <property type="project" value="UniProtKB-UniRule"/>
</dbReference>
<dbReference type="InterPro" id="IPR027065">
    <property type="entry name" value="Lon_Prtase"/>
</dbReference>
<evidence type="ECO:0000256" key="4">
    <source>
        <dbReference type="ARBA" id="ARBA00022741"/>
    </source>
</evidence>
<comment type="function">
    <text evidence="9">ATP-dependent serine protease that mediates the selective degradation of mutant and abnormal proteins as well as certain short-lived regulatory proteins. Required for cellular homeostasis and for survival from DNA damage and developmental changes induced by stress. Degrades polypeptides processively to yield small peptide fragments that are 5 to 10 amino acids long. Binds to DNA in a double-stranded, site-specific manner.</text>
</comment>
<gene>
    <name evidence="9 16" type="primary">lon</name>
    <name evidence="16" type="ORF">SMC7_04080</name>
</gene>
<keyword evidence="6 9" id="KW-0720">Serine protease</keyword>
<evidence type="ECO:0000256" key="9">
    <source>
        <dbReference type="HAMAP-Rule" id="MF_01973"/>
    </source>
</evidence>
<keyword evidence="4 9" id="KW-0547">Nucleotide-binding</keyword>
<dbReference type="GO" id="GO:0006515">
    <property type="term" value="P:protein quality control for misfolded or incompletely synthesized proteins"/>
    <property type="evidence" value="ECO:0007669"/>
    <property type="project" value="UniProtKB-UniRule"/>
</dbReference>
<keyword evidence="3 9" id="KW-0645">Protease</keyword>
<dbReference type="GO" id="GO:0034605">
    <property type="term" value="P:cellular response to heat"/>
    <property type="evidence" value="ECO:0007669"/>
    <property type="project" value="UniProtKB-UniRule"/>
</dbReference>
<evidence type="ECO:0000256" key="1">
    <source>
        <dbReference type="ARBA" id="ARBA00004496"/>
    </source>
</evidence>
<proteinExistence type="evidence at transcript level"/>
<sequence length="788" mass="87535">MSERDWQLSEAPLIPLRNVVVFPYHVLPLFVGRPKSLKSIESALAANRKIVLVCQKDESNEDPGLADLYDIGVGAEILQLLKLPDGSDRVLVEGVRRVRVKNVRSDDDEMLVASIEPLPIDDKTSTERQALMRVVLDQFSQYVELSRKLPSETVNNVSGVTEPDRFADLIASSLLLGTEDRQALLATLDAEERLHRIAELLAKEIYVLELARKIESDVKAKVDQSQREYYLREQVRVIEKELGEEGEEAGEVGEYRQKLEKIHMPAYARDKIDEELARLAKTPAMSPESSVIRTYLDWLIGLPWDIRTADKIDLKRARKVLDKDHYGLEEIKDRILEYLAVRKLSDKAKGPILCFVGPPGVGKTSLGKSIAETLDRKFVHVSLGGIRDEAEVRGHRRTYVGAMPGRIIQGIKQAGTKNPVFLLDEIDKVGADFRGDPTAALLEALDPEQNTQFSDHYIEIPFDLSEVLFLTTANVSETIPSALLDRMEVISLPGYTDEEKQQIARHFLLPKAMQQHGLKEEDLAIDDRAVLAIIQQYTREAGVRGLERSLVRICRKVARAKVEEKKSFAGVTVHPDNLAAYLDLAPYSYTSLIKEARVGVACGLVVTQYGGDTVYVESTRMDGKGNLQLTGQLGDVMKESAQAALSYIRTHAVEIGLDPHFIEKTDLHVHVPEGAVPKEGPSAGVTMATAMVSALTGRKVRSDIAMTGEITLRGQVLPVGGIKAKVLGAYRAGIRKLILPEENRRDTSKISPDISRKLEFTFVNDIAQVLEKALLPAGTASGFKRRRQ</sequence>
<dbReference type="GO" id="GO:0004176">
    <property type="term" value="F:ATP-dependent peptidase activity"/>
    <property type="evidence" value="ECO:0007669"/>
    <property type="project" value="UniProtKB-UniRule"/>
</dbReference>
<evidence type="ECO:0000256" key="13">
    <source>
        <dbReference type="PROSITE-ProRule" id="PRU01122"/>
    </source>
</evidence>
<dbReference type="FunFam" id="3.40.50.300:FF:000382">
    <property type="entry name" value="Lon protease homolog 2, peroxisomal"/>
    <property type="match status" value="1"/>
</dbReference>
<evidence type="ECO:0000256" key="2">
    <source>
        <dbReference type="ARBA" id="ARBA00022490"/>
    </source>
</evidence>
<dbReference type="InterPro" id="IPR020568">
    <property type="entry name" value="Ribosomal_Su5_D2-typ_SF"/>
</dbReference>
<dbReference type="Pfam" id="PF00004">
    <property type="entry name" value="AAA"/>
    <property type="match status" value="1"/>
</dbReference>
<dbReference type="PRINTS" id="PR00830">
    <property type="entry name" value="ENDOLAPTASE"/>
</dbReference>
<organism evidence="16 17">
    <name type="scientific">Candidatus Cryosericum terrychapinii</name>
    <dbReference type="NCBI Taxonomy" id="2290919"/>
    <lineage>
        <taxon>Bacteria</taxon>
        <taxon>Pseudomonadati</taxon>
        <taxon>Caldisericota/Cryosericota group</taxon>
        <taxon>Candidatus Cryosericota</taxon>
        <taxon>Candidatus Cryosericia</taxon>
        <taxon>Candidatus Cryosericales</taxon>
        <taxon>Candidatus Cryosericaceae</taxon>
        <taxon>Candidatus Cryosericum</taxon>
    </lineage>
</organism>
<protein>
    <recommendedName>
        <fullName evidence="9 10">Lon protease</fullName>
        <ecNumber evidence="9 10">3.4.21.53</ecNumber>
    </recommendedName>
    <alternativeName>
        <fullName evidence="9">ATP-dependent protease La</fullName>
    </alternativeName>
</protein>
<dbReference type="InterPro" id="IPR027417">
    <property type="entry name" value="P-loop_NTPase"/>
</dbReference>
<dbReference type="InterPro" id="IPR014721">
    <property type="entry name" value="Ribsml_uS5_D2-typ_fold_subgr"/>
</dbReference>
<dbReference type="Gene3D" id="1.10.8.60">
    <property type="match status" value="1"/>
</dbReference>
<dbReference type="InterPro" id="IPR003959">
    <property type="entry name" value="ATPase_AAA_core"/>
</dbReference>
<dbReference type="Gene3D" id="2.30.130.40">
    <property type="entry name" value="LON domain-like"/>
    <property type="match status" value="1"/>
</dbReference>
<dbReference type="InterPro" id="IPR003111">
    <property type="entry name" value="Lon_prtase_N"/>
</dbReference>
<evidence type="ECO:0000256" key="5">
    <source>
        <dbReference type="ARBA" id="ARBA00022801"/>
    </source>
</evidence>
<dbReference type="HAMAP" id="MF_01973">
    <property type="entry name" value="lon_bact"/>
    <property type="match status" value="1"/>
</dbReference>
<feature type="binding site" evidence="9 12">
    <location>
        <begin position="357"/>
        <end position="364"/>
    </location>
    <ligand>
        <name>ATP</name>
        <dbReference type="ChEBI" id="CHEBI:30616"/>
    </ligand>
</feature>
<dbReference type="GO" id="GO:0004252">
    <property type="term" value="F:serine-type endopeptidase activity"/>
    <property type="evidence" value="ECO:0007669"/>
    <property type="project" value="UniProtKB-UniRule"/>
</dbReference>
<dbReference type="Pfam" id="PF05362">
    <property type="entry name" value="Lon_C"/>
    <property type="match status" value="1"/>
</dbReference>
<dbReference type="GO" id="GO:0043565">
    <property type="term" value="F:sequence-specific DNA binding"/>
    <property type="evidence" value="ECO:0007669"/>
    <property type="project" value="UniProtKB-UniRule"/>
</dbReference>
<dbReference type="PANTHER" id="PTHR10046">
    <property type="entry name" value="ATP DEPENDENT LON PROTEASE FAMILY MEMBER"/>
    <property type="match status" value="1"/>
</dbReference>
<dbReference type="GO" id="GO:0005737">
    <property type="term" value="C:cytoplasm"/>
    <property type="evidence" value="ECO:0007669"/>
    <property type="project" value="UniProtKB-SubCell"/>
</dbReference>
<feature type="domain" description="Lon proteolytic" evidence="14">
    <location>
        <begin position="595"/>
        <end position="776"/>
    </location>
</feature>
<dbReference type="PIRSF" id="PIRSF001174">
    <property type="entry name" value="Lon_proteas"/>
    <property type="match status" value="1"/>
</dbReference>